<evidence type="ECO:0000256" key="5">
    <source>
        <dbReference type="ARBA" id="ARBA00022967"/>
    </source>
</evidence>
<dbReference type="AlphaFoldDB" id="A0A8F2PTI2"/>
<evidence type="ECO:0000256" key="1">
    <source>
        <dbReference type="ARBA" id="ARBA00004141"/>
    </source>
</evidence>
<name>A0A8F2PTI2_9HEMI</name>
<reference evidence="12" key="1">
    <citation type="journal article" date="2021" name="Int J Trop Insect Sci">
        <title>De novo assembly and comparative analysis of the complete mitochondrial genome sequence of the pistachio psyllid, Agonoscena pistaciae (Hemiptera: Aphalaridae).</title>
        <authorList>
            <person name="Fekrat L."/>
            <person name="Zakiaghl M."/>
            <person name="Dhami M.K."/>
            <person name="Zhang Y."/>
            <person name="Koohkanzade M."/>
        </authorList>
    </citation>
    <scope>NUCLEOTIDE SEQUENCE</scope>
    <source>
        <tissue evidence="12">Whole insect</tissue>
    </source>
</reference>
<evidence type="ECO:0000256" key="10">
    <source>
        <dbReference type="ARBA" id="ARBA00049551"/>
    </source>
</evidence>
<accession>A0A8F2PTI2</accession>
<keyword evidence="7" id="KW-0520">NAD</keyword>
<protein>
    <recommendedName>
        <fullName evidence="3">NADH-ubiquinone oxidoreductase chain 4L</fullName>
    </recommendedName>
    <alternativeName>
        <fullName evidence="9">NADH dehydrogenase subunit 4L</fullName>
    </alternativeName>
</protein>
<proteinExistence type="inferred from homology"/>
<organism evidence="12">
    <name type="scientific">Agonoscena pistaciae</name>
    <dbReference type="NCBI Taxonomy" id="1635299"/>
    <lineage>
        <taxon>Eukaryota</taxon>
        <taxon>Metazoa</taxon>
        <taxon>Ecdysozoa</taxon>
        <taxon>Arthropoda</taxon>
        <taxon>Hexapoda</taxon>
        <taxon>Insecta</taxon>
        <taxon>Pterygota</taxon>
        <taxon>Neoptera</taxon>
        <taxon>Paraneoptera</taxon>
        <taxon>Hemiptera</taxon>
        <taxon>Sternorrhyncha</taxon>
        <taxon>Psylloidea</taxon>
        <taxon>Aphalaridae</taxon>
        <taxon>Agonoscena</taxon>
    </lineage>
</organism>
<keyword evidence="4 11" id="KW-0812">Transmembrane</keyword>
<dbReference type="Pfam" id="PF00420">
    <property type="entry name" value="Oxidored_q2"/>
    <property type="match status" value="1"/>
</dbReference>
<dbReference type="InterPro" id="IPR039428">
    <property type="entry name" value="NUOK/Mnh_C1-like"/>
</dbReference>
<evidence type="ECO:0000256" key="3">
    <source>
        <dbReference type="ARBA" id="ARBA00016612"/>
    </source>
</evidence>
<evidence type="ECO:0000256" key="7">
    <source>
        <dbReference type="ARBA" id="ARBA00023027"/>
    </source>
</evidence>
<geneLocation type="mitochondrion" evidence="12"/>
<comment type="similarity">
    <text evidence="2">Belongs to the complex I subunit 4L family.</text>
</comment>
<dbReference type="GO" id="GO:0016020">
    <property type="term" value="C:membrane"/>
    <property type="evidence" value="ECO:0007669"/>
    <property type="project" value="UniProtKB-SubCell"/>
</dbReference>
<keyword evidence="8 11" id="KW-0472">Membrane</keyword>
<evidence type="ECO:0000256" key="6">
    <source>
        <dbReference type="ARBA" id="ARBA00022989"/>
    </source>
</evidence>
<keyword evidence="12" id="KW-0496">Mitochondrion</keyword>
<keyword evidence="6 11" id="KW-1133">Transmembrane helix</keyword>
<comment type="catalytic activity">
    <reaction evidence="10">
        <text>a ubiquinone + NADH + 5 H(+)(in) = a ubiquinol + NAD(+) + 4 H(+)(out)</text>
        <dbReference type="Rhea" id="RHEA:29091"/>
        <dbReference type="Rhea" id="RHEA-COMP:9565"/>
        <dbReference type="Rhea" id="RHEA-COMP:9566"/>
        <dbReference type="ChEBI" id="CHEBI:15378"/>
        <dbReference type="ChEBI" id="CHEBI:16389"/>
        <dbReference type="ChEBI" id="CHEBI:17976"/>
        <dbReference type="ChEBI" id="CHEBI:57540"/>
        <dbReference type="ChEBI" id="CHEBI:57945"/>
        <dbReference type="EC" id="7.1.1.2"/>
    </reaction>
</comment>
<feature type="transmembrane region" description="Helical" evidence="11">
    <location>
        <begin position="48"/>
        <end position="73"/>
    </location>
</feature>
<evidence type="ECO:0000256" key="2">
    <source>
        <dbReference type="ARBA" id="ARBA00010519"/>
    </source>
</evidence>
<dbReference type="EMBL" id="MT576697">
    <property type="protein sequence ID" value="QWV61775.1"/>
    <property type="molecule type" value="Genomic_DNA"/>
</dbReference>
<evidence type="ECO:0000313" key="12">
    <source>
        <dbReference type="EMBL" id="QWV61775.1"/>
    </source>
</evidence>
<evidence type="ECO:0000256" key="9">
    <source>
        <dbReference type="ARBA" id="ARBA00031586"/>
    </source>
</evidence>
<evidence type="ECO:0000256" key="4">
    <source>
        <dbReference type="ARBA" id="ARBA00022692"/>
    </source>
</evidence>
<evidence type="ECO:0000256" key="8">
    <source>
        <dbReference type="ARBA" id="ARBA00023136"/>
    </source>
</evidence>
<dbReference type="Gene3D" id="1.10.287.3510">
    <property type="match status" value="1"/>
</dbReference>
<comment type="subcellular location">
    <subcellularLocation>
        <location evidence="1">Membrane</location>
        <topology evidence="1">Multi-pass membrane protein</topology>
    </subcellularLocation>
</comment>
<sequence length="89" mass="10300">MFISLYFSIKAFFSFKKHLFMMLLSLEFSMLIICLVLMNFLGDFGCDIYLITYFIVFMVCEAVLGLVLLTLVVRSYGSDYLKSLSLMLC</sequence>
<feature type="transmembrane region" description="Helical" evidence="11">
    <location>
        <begin position="20"/>
        <end position="42"/>
    </location>
</feature>
<evidence type="ECO:0000256" key="11">
    <source>
        <dbReference type="SAM" id="Phobius"/>
    </source>
</evidence>
<keyword evidence="5" id="KW-1278">Translocase</keyword>
<gene>
    <name evidence="12" type="primary">nad4I</name>
</gene>
<dbReference type="GO" id="GO:0008137">
    <property type="term" value="F:NADH dehydrogenase (ubiquinone) activity"/>
    <property type="evidence" value="ECO:0007669"/>
    <property type="project" value="UniProtKB-EC"/>
</dbReference>